<feature type="transmembrane region" description="Helical" evidence="1">
    <location>
        <begin position="175"/>
        <end position="198"/>
    </location>
</feature>
<evidence type="ECO:0000259" key="2">
    <source>
        <dbReference type="Pfam" id="PF14317"/>
    </source>
</evidence>
<dbReference type="AlphaFoldDB" id="A0A2D2DQI6"/>
<reference evidence="3" key="1">
    <citation type="submission" date="2017-10" db="EMBL/GenBank/DDBJ databases">
        <title>Massilia psychrophilum sp. nov., a novel purple-pigmented bacterium isolated from Tianshan glacier, Xinjiang Municipality, China.</title>
        <authorList>
            <person name="Wang H."/>
        </authorList>
    </citation>
    <scope>NUCLEOTIDE SEQUENCE [LARGE SCALE GENOMIC DNA]</scope>
    <source>
        <strain evidence="3">B2</strain>
    </source>
</reference>
<dbReference type="Proteomes" id="UP000229897">
    <property type="component" value="Chromosome"/>
</dbReference>
<dbReference type="RefSeq" id="WP_099879211.1">
    <property type="nucleotide sequence ID" value="NZ_CP024608.1"/>
</dbReference>
<accession>A0A2D2DQI6</accession>
<feature type="transmembrane region" description="Helical" evidence="1">
    <location>
        <begin position="26"/>
        <end position="43"/>
    </location>
</feature>
<dbReference type="Pfam" id="PF14317">
    <property type="entry name" value="YcxB"/>
    <property type="match status" value="1"/>
</dbReference>
<name>A0A2D2DQI6_9BURK</name>
<dbReference type="EMBL" id="CP024608">
    <property type="protein sequence ID" value="ATQ77228.1"/>
    <property type="molecule type" value="Genomic_DNA"/>
</dbReference>
<feature type="domain" description="YcxB-like C-terminal" evidence="2">
    <location>
        <begin position="92"/>
        <end position="152"/>
    </location>
</feature>
<sequence>MITGTVSLWDRRAATALLEPGEARQVNTFLAGLVAGGLFWFMYRHPVIAGAGAIAASVLYFKIAPLIGVPAWRRRMLMNAHARFDHQKTYTWTDQTLSWTSLGVSESRPWAEYSRIAENKYVMLLFAGPMTSHILSKSWFRDQQQLDEFRAAASARLNPAFDPTLQAREHIARSLPYVGIVALWLLVVFFVVLALSWVL</sequence>
<evidence type="ECO:0000256" key="1">
    <source>
        <dbReference type="SAM" id="Phobius"/>
    </source>
</evidence>
<gene>
    <name evidence="3" type="ORF">CR152_23940</name>
</gene>
<dbReference type="InterPro" id="IPR025588">
    <property type="entry name" value="YcxB-like_C"/>
</dbReference>
<feature type="transmembrane region" description="Helical" evidence="1">
    <location>
        <begin position="49"/>
        <end position="69"/>
    </location>
</feature>
<keyword evidence="1" id="KW-0472">Membrane</keyword>
<evidence type="ECO:0000313" key="3">
    <source>
        <dbReference type="EMBL" id="ATQ77228.1"/>
    </source>
</evidence>
<keyword evidence="4" id="KW-1185">Reference proteome</keyword>
<protein>
    <recommendedName>
        <fullName evidence="2">YcxB-like C-terminal domain-containing protein</fullName>
    </recommendedName>
</protein>
<keyword evidence="1" id="KW-0812">Transmembrane</keyword>
<proteinExistence type="predicted"/>
<organism evidence="3 4">
    <name type="scientific">Massilia violaceinigra</name>
    <dbReference type="NCBI Taxonomy" id="2045208"/>
    <lineage>
        <taxon>Bacteria</taxon>
        <taxon>Pseudomonadati</taxon>
        <taxon>Pseudomonadota</taxon>
        <taxon>Betaproteobacteria</taxon>
        <taxon>Burkholderiales</taxon>
        <taxon>Oxalobacteraceae</taxon>
        <taxon>Telluria group</taxon>
        <taxon>Massilia</taxon>
    </lineage>
</organism>
<dbReference type="KEGG" id="mass:CR152_23940"/>
<keyword evidence="1" id="KW-1133">Transmembrane helix</keyword>
<evidence type="ECO:0000313" key="4">
    <source>
        <dbReference type="Proteomes" id="UP000229897"/>
    </source>
</evidence>